<dbReference type="Gene3D" id="1.10.287.130">
    <property type="match status" value="1"/>
</dbReference>
<keyword evidence="6" id="KW-1133">Transmembrane helix</keyword>
<dbReference type="EMBL" id="JAAIYP010000009">
    <property type="protein sequence ID" value="NFV79056.1"/>
    <property type="molecule type" value="Genomic_DNA"/>
</dbReference>
<dbReference type="AlphaFoldDB" id="A0A7C9QTJ9"/>
<comment type="catalytic activity">
    <reaction evidence="1">
        <text>ATP + protein L-histidine = ADP + protein N-phospho-L-histidine.</text>
        <dbReference type="EC" id="2.7.13.3"/>
    </reaction>
</comment>
<dbReference type="PROSITE" id="PS50109">
    <property type="entry name" value="HIS_KIN"/>
    <property type="match status" value="1"/>
</dbReference>
<dbReference type="Proteomes" id="UP000480684">
    <property type="component" value="Unassembled WGS sequence"/>
</dbReference>
<dbReference type="PANTHER" id="PTHR43304">
    <property type="entry name" value="PHYTOCHROME-LIKE PROTEIN CPH1"/>
    <property type="match status" value="1"/>
</dbReference>
<dbReference type="Pfam" id="PF02518">
    <property type="entry name" value="HATPase_c"/>
    <property type="match status" value="1"/>
</dbReference>
<keyword evidence="6" id="KW-0472">Membrane</keyword>
<evidence type="ECO:0000256" key="4">
    <source>
        <dbReference type="ARBA" id="ARBA00022679"/>
    </source>
</evidence>
<evidence type="ECO:0000256" key="1">
    <source>
        <dbReference type="ARBA" id="ARBA00000085"/>
    </source>
</evidence>
<dbReference type="InterPro" id="IPR003661">
    <property type="entry name" value="HisK_dim/P_dom"/>
</dbReference>
<reference evidence="8 9" key="1">
    <citation type="submission" date="2020-02" db="EMBL/GenBank/DDBJ databases">
        <authorList>
            <person name="Dziuba M."/>
            <person name="Kuznetsov B."/>
            <person name="Mardanov A."/>
            <person name="Ravin N."/>
            <person name="Grouzdev D."/>
        </authorList>
    </citation>
    <scope>NUCLEOTIDE SEQUENCE [LARGE SCALE GENOMIC DNA]</scope>
    <source>
        <strain evidence="8 9">SpK</strain>
    </source>
</reference>
<evidence type="ECO:0000256" key="2">
    <source>
        <dbReference type="ARBA" id="ARBA00012438"/>
    </source>
</evidence>
<dbReference type="FunFam" id="3.30.565.10:FF:000006">
    <property type="entry name" value="Sensor histidine kinase WalK"/>
    <property type="match status" value="1"/>
</dbReference>
<dbReference type="InterPro" id="IPR036097">
    <property type="entry name" value="HisK_dim/P_sf"/>
</dbReference>
<dbReference type="CDD" id="cd00082">
    <property type="entry name" value="HisKA"/>
    <property type="match status" value="1"/>
</dbReference>
<evidence type="ECO:0000256" key="5">
    <source>
        <dbReference type="ARBA" id="ARBA00022777"/>
    </source>
</evidence>
<dbReference type="CDD" id="cd12914">
    <property type="entry name" value="PDC1_DGC_like"/>
    <property type="match status" value="1"/>
</dbReference>
<dbReference type="Gene3D" id="3.30.565.10">
    <property type="entry name" value="Histidine kinase-like ATPase, C-terminal domain"/>
    <property type="match status" value="1"/>
</dbReference>
<accession>A0A7C9QTJ9</accession>
<name>A0A7C9QTJ9_9PROT</name>
<dbReference type="PRINTS" id="PR00344">
    <property type="entry name" value="BCTRLSENSOR"/>
</dbReference>
<keyword evidence="3" id="KW-0597">Phosphoprotein</keyword>
<dbReference type="InterPro" id="IPR004358">
    <property type="entry name" value="Sig_transdc_His_kin-like_C"/>
</dbReference>
<dbReference type="Pfam" id="PF00512">
    <property type="entry name" value="HisKA"/>
    <property type="match status" value="1"/>
</dbReference>
<keyword evidence="9" id="KW-1185">Reference proteome</keyword>
<dbReference type="SUPFAM" id="SSF47384">
    <property type="entry name" value="Homodimeric domain of signal transducing histidine kinase"/>
    <property type="match status" value="1"/>
</dbReference>
<feature type="transmembrane region" description="Helical" evidence="6">
    <location>
        <begin position="183"/>
        <end position="205"/>
    </location>
</feature>
<gene>
    <name evidence="8" type="ORF">G4223_02860</name>
</gene>
<evidence type="ECO:0000256" key="6">
    <source>
        <dbReference type="SAM" id="Phobius"/>
    </source>
</evidence>
<keyword evidence="6" id="KW-0812">Transmembrane</keyword>
<dbReference type="SMART" id="SM00388">
    <property type="entry name" value="HisKA"/>
    <property type="match status" value="1"/>
</dbReference>
<dbReference type="EC" id="2.7.13.3" evidence="2"/>
<proteinExistence type="predicted"/>
<dbReference type="SMART" id="SM00387">
    <property type="entry name" value="HATPase_c"/>
    <property type="match status" value="1"/>
</dbReference>
<keyword evidence="4" id="KW-0808">Transferase</keyword>
<dbReference type="InterPro" id="IPR005467">
    <property type="entry name" value="His_kinase_dom"/>
</dbReference>
<organism evidence="8 9">
    <name type="scientific">Magnetospirillum aberrantis SpK</name>
    <dbReference type="NCBI Taxonomy" id="908842"/>
    <lineage>
        <taxon>Bacteria</taxon>
        <taxon>Pseudomonadati</taxon>
        <taxon>Pseudomonadota</taxon>
        <taxon>Alphaproteobacteria</taxon>
        <taxon>Rhodospirillales</taxon>
        <taxon>Rhodospirillaceae</taxon>
        <taxon>Magnetospirillum</taxon>
    </lineage>
</organism>
<evidence type="ECO:0000259" key="7">
    <source>
        <dbReference type="PROSITE" id="PS50109"/>
    </source>
</evidence>
<dbReference type="SUPFAM" id="SSF55874">
    <property type="entry name" value="ATPase domain of HSP90 chaperone/DNA topoisomerase II/histidine kinase"/>
    <property type="match status" value="1"/>
</dbReference>
<dbReference type="PANTHER" id="PTHR43304:SF1">
    <property type="entry name" value="PAC DOMAIN-CONTAINING PROTEIN"/>
    <property type="match status" value="1"/>
</dbReference>
<evidence type="ECO:0000256" key="3">
    <source>
        <dbReference type="ARBA" id="ARBA00022553"/>
    </source>
</evidence>
<protein>
    <recommendedName>
        <fullName evidence="2">histidine kinase</fullName>
        <ecNumber evidence="2">2.7.13.3</ecNumber>
    </recommendedName>
</protein>
<feature type="domain" description="Histidine kinase" evidence="7">
    <location>
        <begin position="235"/>
        <end position="448"/>
    </location>
</feature>
<keyword evidence="5" id="KW-0418">Kinase</keyword>
<evidence type="ECO:0000313" key="9">
    <source>
        <dbReference type="Proteomes" id="UP000480684"/>
    </source>
</evidence>
<dbReference type="CDD" id="cd12915">
    <property type="entry name" value="PDC2_DGC_like"/>
    <property type="match status" value="1"/>
</dbReference>
<evidence type="ECO:0000313" key="8">
    <source>
        <dbReference type="EMBL" id="NFV79056.1"/>
    </source>
</evidence>
<dbReference type="Gene3D" id="3.30.450.20">
    <property type="entry name" value="PAS domain"/>
    <property type="match status" value="2"/>
</dbReference>
<dbReference type="InterPro" id="IPR003594">
    <property type="entry name" value="HATPase_dom"/>
</dbReference>
<dbReference type="GO" id="GO:0000155">
    <property type="term" value="F:phosphorelay sensor kinase activity"/>
    <property type="evidence" value="ECO:0007669"/>
    <property type="project" value="InterPro"/>
</dbReference>
<sequence length="448" mass="48697">MVNDADGWMEFSTYPEPSAPVNFSERQHFLIQKNSSDDQLFVSQPVLGKLSNRLMIPNSRKLLDAQGRFAGIVVVAIPADSLFSLEPHLNLGARGAATLIGMDRVVRAAAANTPGTAPEPGTATSPDRPYFQAPDGVFQAVGSVDKADRLFAFRRLKEFPLVMVVSDTVADIEATTLPHRRELAVFALSVSTAVAVFALMLAHFVHTLSARNRALDAKSEELSQSNAELEQFAYVASHDLREPLRMISSFLTLLEKKIGAGLDQDGRDYLNFARDGAVRMDRLVLDLLEYSRIGRGRRPNAVVDLGAAMDEVRANLAAAISESGGKVEVLGRLPTVAGNAHELTRLLQNLVSNGLKYHTPGQAPHVSVSAARDGEYWMLSVADNGIGIAPEHHERVFGIFQRLHSRDRYEGTGIGLAVCKKVVERHGGRIEVLSGEGQGAVFRFTLPA</sequence>
<dbReference type="InterPro" id="IPR036890">
    <property type="entry name" value="HATPase_C_sf"/>
</dbReference>
<dbReference type="InterPro" id="IPR052162">
    <property type="entry name" value="Sensor_kinase/Photoreceptor"/>
</dbReference>
<comment type="caution">
    <text evidence="8">The sequence shown here is derived from an EMBL/GenBank/DDBJ whole genome shotgun (WGS) entry which is preliminary data.</text>
</comment>